<feature type="domain" description="Pilus formation protein N-terminal" evidence="2">
    <location>
        <begin position="41"/>
        <end position="113"/>
    </location>
</feature>
<organism evidence="3 5">
    <name type="scientific">Archangium gephyra</name>
    <dbReference type="NCBI Taxonomy" id="48"/>
    <lineage>
        <taxon>Bacteria</taxon>
        <taxon>Pseudomonadati</taxon>
        <taxon>Myxococcota</taxon>
        <taxon>Myxococcia</taxon>
        <taxon>Myxococcales</taxon>
        <taxon>Cystobacterineae</taxon>
        <taxon>Archangiaceae</taxon>
        <taxon>Archangium</taxon>
    </lineage>
</organism>
<protein>
    <submittedName>
        <fullName evidence="4">Type II/III system pilus formation protein</fullName>
    </submittedName>
</protein>
<dbReference type="KEGG" id="age:AA314_00621"/>
<gene>
    <name evidence="3" type="ORF">AA314_00621</name>
    <name evidence="4" type="ORF">ATI61_106373</name>
</gene>
<keyword evidence="6" id="KW-1185">Reference proteome</keyword>
<dbReference type="Proteomes" id="UP000256345">
    <property type="component" value="Unassembled WGS sequence"/>
</dbReference>
<evidence type="ECO:0000259" key="2">
    <source>
        <dbReference type="Pfam" id="PF13629"/>
    </source>
</evidence>
<sequence>MKNVKKLMGVLAVTAVAVLGTAAGAEQVAPAAAQGTPAAPAETIHVKKGEVYTLEVKDLVRIAVGDPETAGISVADKTDKKDATGVRIAGLKAGETILLTWTKDGTRKAYTLVIRG</sequence>
<dbReference type="Proteomes" id="UP000035579">
    <property type="component" value="Chromosome"/>
</dbReference>
<evidence type="ECO:0000313" key="4">
    <source>
        <dbReference type="EMBL" id="REG30903.1"/>
    </source>
</evidence>
<feature type="chain" id="PRO_5041912656" evidence="1">
    <location>
        <begin position="26"/>
        <end position="116"/>
    </location>
</feature>
<evidence type="ECO:0000313" key="5">
    <source>
        <dbReference type="Proteomes" id="UP000035579"/>
    </source>
</evidence>
<keyword evidence="1" id="KW-0732">Signal</keyword>
<dbReference type="RefSeq" id="WP_047854211.1">
    <property type="nucleotide sequence ID" value="NZ_CP011509.1"/>
</dbReference>
<dbReference type="EMBL" id="CP011509">
    <property type="protein sequence ID" value="AKI98994.1"/>
    <property type="molecule type" value="Genomic_DNA"/>
</dbReference>
<evidence type="ECO:0000313" key="3">
    <source>
        <dbReference type="EMBL" id="AKI98994.1"/>
    </source>
</evidence>
<feature type="signal peptide" evidence="1">
    <location>
        <begin position="1"/>
        <end position="25"/>
    </location>
</feature>
<dbReference type="Pfam" id="PF13629">
    <property type="entry name" value="T2SS-T3SS_pil_N"/>
    <property type="match status" value="1"/>
</dbReference>
<reference evidence="3 5" key="1">
    <citation type="submission" date="2015-05" db="EMBL/GenBank/DDBJ databases">
        <title>Genome assembly of Archangium gephyra DSM 2261.</title>
        <authorList>
            <person name="Sharma G."/>
            <person name="Subramanian S."/>
        </authorList>
    </citation>
    <scope>NUCLEOTIDE SEQUENCE [LARGE SCALE GENOMIC DNA]</scope>
    <source>
        <strain evidence="3 5">DSM 2261</strain>
    </source>
</reference>
<evidence type="ECO:0000256" key="1">
    <source>
        <dbReference type="SAM" id="SignalP"/>
    </source>
</evidence>
<proteinExistence type="predicted"/>
<evidence type="ECO:0000313" key="6">
    <source>
        <dbReference type="Proteomes" id="UP000256345"/>
    </source>
</evidence>
<accession>A0AAC8TAK4</accession>
<dbReference type="AlphaFoldDB" id="A0AAC8TAK4"/>
<name>A0AAC8TAK4_9BACT</name>
<dbReference type="InterPro" id="IPR032789">
    <property type="entry name" value="T2SS-T3SS_pil_N"/>
</dbReference>
<reference evidence="4 6" key="2">
    <citation type="submission" date="2018-08" db="EMBL/GenBank/DDBJ databases">
        <title>Genomic Encyclopedia of Archaeal and Bacterial Type Strains, Phase II (KMG-II): from individual species to whole genera.</title>
        <authorList>
            <person name="Goeker M."/>
        </authorList>
    </citation>
    <scope>NUCLEOTIDE SEQUENCE [LARGE SCALE GENOMIC DNA]</scope>
    <source>
        <strain evidence="4 6">DSM 2261</strain>
    </source>
</reference>
<dbReference type="EMBL" id="QUMU01000006">
    <property type="protein sequence ID" value="REG30903.1"/>
    <property type="molecule type" value="Genomic_DNA"/>
</dbReference>